<dbReference type="Proteomes" id="UP001214628">
    <property type="component" value="Chromosome 1"/>
</dbReference>
<evidence type="ECO:0000313" key="1">
    <source>
        <dbReference type="EMBL" id="WFD41715.1"/>
    </source>
</evidence>
<evidence type="ECO:0000313" key="2">
    <source>
        <dbReference type="Proteomes" id="UP001214628"/>
    </source>
</evidence>
<dbReference type="Gene3D" id="1.10.472.10">
    <property type="entry name" value="Cyclin-like"/>
    <property type="match status" value="1"/>
</dbReference>
<dbReference type="PANTHER" id="PTHR10026">
    <property type="entry name" value="CYCLIN"/>
    <property type="match status" value="1"/>
</dbReference>
<dbReference type="GO" id="GO:0016538">
    <property type="term" value="F:cyclin-dependent protein serine/threonine kinase regulator activity"/>
    <property type="evidence" value="ECO:0007669"/>
    <property type="project" value="InterPro"/>
</dbReference>
<dbReference type="GO" id="GO:0006357">
    <property type="term" value="P:regulation of transcription by RNA polymerase II"/>
    <property type="evidence" value="ECO:0007669"/>
    <property type="project" value="InterPro"/>
</dbReference>
<accession>A0AAF0JCT7</accession>
<reference evidence="1" key="1">
    <citation type="submission" date="2023-02" db="EMBL/GenBank/DDBJ databases">
        <title>Mating type loci evolution in Malassezia.</title>
        <authorList>
            <person name="Coelho M.A."/>
        </authorList>
    </citation>
    <scope>NUCLEOTIDE SEQUENCE</scope>
    <source>
        <strain evidence="1">CBS 14136</strain>
    </source>
</reference>
<name>A0AAF0JCT7_9BASI</name>
<dbReference type="InterPro" id="IPR036915">
    <property type="entry name" value="Cyclin-like_sf"/>
</dbReference>
<organism evidence="1 2">
    <name type="scientific">Malassezia psittaci</name>
    <dbReference type="NCBI Taxonomy" id="1821823"/>
    <lineage>
        <taxon>Eukaryota</taxon>
        <taxon>Fungi</taxon>
        <taxon>Dikarya</taxon>
        <taxon>Basidiomycota</taxon>
        <taxon>Ustilaginomycotina</taxon>
        <taxon>Malasseziomycetes</taxon>
        <taxon>Malasseziales</taxon>
        <taxon>Malasseziaceae</taxon>
        <taxon>Malassezia</taxon>
    </lineage>
</organism>
<evidence type="ECO:0008006" key="3">
    <source>
        <dbReference type="Google" id="ProtNLM"/>
    </source>
</evidence>
<dbReference type="InterPro" id="IPR043198">
    <property type="entry name" value="Cyclin/Ssn8"/>
</dbReference>
<sequence length="180" mass="20689">MSTAQVLFQRFWFVSSMKQFDELDIAMGALLLASKIQEVPARIRDVHLVFDFLEQYERYKARLASSEHIPLRDLKRTTESAKFQYKPFASHGNTYYDAKDALVIAEMQLLKRLGFDVQVNLPHALMINYMQVLGVVEKEIDVSGTRMKVAQLAWNYLNDAYVNTSDPACSLPCIVSSRRM</sequence>
<gene>
    <name evidence="1" type="ORF">MPSI1_000351</name>
</gene>
<protein>
    <recommendedName>
        <fullName evidence="3">Cyclin N-terminal domain-containing protein</fullName>
    </recommendedName>
</protein>
<proteinExistence type="predicted"/>
<dbReference type="SUPFAM" id="SSF47954">
    <property type="entry name" value="Cyclin-like"/>
    <property type="match status" value="2"/>
</dbReference>
<keyword evidence="2" id="KW-1185">Reference proteome</keyword>
<dbReference type="EMBL" id="CP118375">
    <property type="protein sequence ID" value="WFD41715.1"/>
    <property type="molecule type" value="Genomic_DNA"/>
</dbReference>
<dbReference type="AlphaFoldDB" id="A0AAF0JCT7"/>